<feature type="transmembrane region" description="Helical" evidence="1">
    <location>
        <begin position="119"/>
        <end position="141"/>
    </location>
</feature>
<evidence type="ECO:0000259" key="2">
    <source>
        <dbReference type="Pfam" id="PF24535"/>
    </source>
</evidence>
<keyword evidence="1" id="KW-1133">Transmembrane helix</keyword>
<comment type="caution">
    <text evidence="3">The sequence shown here is derived from an EMBL/GenBank/DDBJ whole genome shotgun (WGS) entry which is preliminary data.</text>
</comment>
<dbReference type="InterPro" id="IPR056019">
    <property type="entry name" value="DUF7598"/>
</dbReference>
<dbReference type="AlphaFoldDB" id="A0A3E2GW88"/>
<dbReference type="STRING" id="5539.A0A3E2GW88"/>
<keyword evidence="1" id="KW-0472">Membrane</keyword>
<feature type="non-terminal residue" evidence="3">
    <location>
        <position position="352"/>
    </location>
</feature>
<proteinExistence type="predicted"/>
<evidence type="ECO:0000313" key="4">
    <source>
        <dbReference type="Proteomes" id="UP000258309"/>
    </source>
</evidence>
<feature type="transmembrane region" description="Helical" evidence="1">
    <location>
        <begin position="193"/>
        <end position="215"/>
    </location>
</feature>
<dbReference type="OrthoDB" id="5327148at2759"/>
<sequence>MTPVTGMGCGHDGWFLARTRARGFVPPGDERLSLLFGQEQSLCGRSHDRALVTWSKNCHVFQILLDTSTAFKDLGVLPKELYRALKLLHTKFFEYMATFGPPLHSELGYARQDRYDFSILFFFDGVSHFITSVIAAFLVISELGIFQNYFAQNWPLFGPESGLFCLGLSMLILGFNTLGNLNKPATSVENLGLPLWRIVISSGILASLLGFFNIIATNAFCNTKEGITGRQIRANGAIAPPKLTDKTNFSVSSVSSGSIHRRASTTLPTYQPPTMTTSEERRKSKFGFHFPIRTSLISKPIQNDPEQFQKWEDRSSPVVPEIQRPPTALHPIHYPPAPASSRYSVASNVTRF</sequence>
<gene>
    <name evidence="3" type="ORF">B7463_g10918</name>
</gene>
<name>A0A3E2GW88_SCYLI</name>
<keyword evidence="1" id="KW-0812">Transmembrane</keyword>
<evidence type="ECO:0000256" key="1">
    <source>
        <dbReference type="SAM" id="Phobius"/>
    </source>
</evidence>
<dbReference type="Pfam" id="PF24535">
    <property type="entry name" value="DUF7598"/>
    <property type="match status" value="1"/>
</dbReference>
<feature type="domain" description="DUF7598" evidence="2">
    <location>
        <begin position="120"/>
        <end position="217"/>
    </location>
</feature>
<dbReference type="Proteomes" id="UP000258309">
    <property type="component" value="Unassembled WGS sequence"/>
</dbReference>
<feature type="non-terminal residue" evidence="3">
    <location>
        <position position="1"/>
    </location>
</feature>
<organism evidence="3 4">
    <name type="scientific">Scytalidium lignicola</name>
    <name type="common">Hyphomycete</name>
    <dbReference type="NCBI Taxonomy" id="5539"/>
    <lineage>
        <taxon>Eukaryota</taxon>
        <taxon>Fungi</taxon>
        <taxon>Dikarya</taxon>
        <taxon>Ascomycota</taxon>
        <taxon>Pezizomycotina</taxon>
        <taxon>Leotiomycetes</taxon>
        <taxon>Leotiomycetes incertae sedis</taxon>
        <taxon>Scytalidium</taxon>
    </lineage>
</organism>
<reference evidence="3 4" key="1">
    <citation type="submission" date="2018-05" db="EMBL/GenBank/DDBJ databases">
        <title>Draft genome sequence of Scytalidium lignicola DSM 105466, a ubiquitous saprotrophic fungus.</title>
        <authorList>
            <person name="Buettner E."/>
            <person name="Gebauer A.M."/>
            <person name="Hofrichter M."/>
            <person name="Liers C."/>
            <person name="Kellner H."/>
        </authorList>
    </citation>
    <scope>NUCLEOTIDE SEQUENCE [LARGE SCALE GENOMIC DNA]</scope>
    <source>
        <strain evidence="3 4">DSM 105466</strain>
    </source>
</reference>
<accession>A0A3E2GW88</accession>
<keyword evidence="4" id="KW-1185">Reference proteome</keyword>
<dbReference type="EMBL" id="NCSJ02000334">
    <property type="protein sequence ID" value="RFU25434.1"/>
    <property type="molecule type" value="Genomic_DNA"/>
</dbReference>
<evidence type="ECO:0000313" key="3">
    <source>
        <dbReference type="EMBL" id="RFU25434.1"/>
    </source>
</evidence>
<dbReference type="OMA" id="PSAYHED"/>
<protein>
    <recommendedName>
        <fullName evidence="2">DUF7598 domain-containing protein</fullName>
    </recommendedName>
</protein>
<feature type="transmembrane region" description="Helical" evidence="1">
    <location>
        <begin position="161"/>
        <end position="181"/>
    </location>
</feature>